<evidence type="ECO:0000313" key="5">
    <source>
        <dbReference type="Proteomes" id="UP000054144"/>
    </source>
</evidence>
<proteinExistence type="inferred from homology"/>
<gene>
    <name evidence="4" type="ORF">FISHEDRAFT_32201</name>
</gene>
<dbReference type="GO" id="GO:0016787">
    <property type="term" value="F:hydrolase activity"/>
    <property type="evidence" value="ECO:0007669"/>
    <property type="project" value="InterPro"/>
</dbReference>
<dbReference type="InterPro" id="IPR032466">
    <property type="entry name" value="Metal_Hydrolase"/>
</dbReference>
<dbReference type="InterPro" id="IPR006680">
    <property type="entry name" value="Amidohydro-rel"/>
</dbReference>
<dbReference type="AlphaFoldDB" id="A0A0D7ARI7"/>
<feature type="compositionally biased region" description="Basic residues" evidence="2">
    <location>
        <begin position="1"/>
        <end position="12"/>
    </location>
</feature>
<dbReference type="EMBL" id="KN881581">
    <property type="protein sequence ID" value="KIY53951.1"/>
    <property type="molecule type" value="Genomic_DNA"/>
</dbReference>
<sequence>MSKPNPLKRKGPKITLPLSAFTPPNSGTKDSFPDASTLHPTTVVDANVVVSDSRTLEQWKKEASQSIHLANKLDTAVVSAPAIDAVQIASLIPSDVQVLSLSLPFSLEESTPDIPSLPVPIHLSTTYIGTSDTSIKSLRWALQQGRPVEVDPGFPLSEASFEQFEDLIAKATDGLRNIPPIVISNTLPPPEHKDVALVKLMTDPAYRRYQSQIAALSFIPSLVVKYAPPATMPESTYGDAEAEAEWERRIKAYLGTAIEAFGYERIMFASSSSDKAPTTHVAQWYGLARECFIEFAVDQACVDAVFGGNAMRVYGSNTGRR</sequence>
<reference evidence="4 5" key="1">
    <citation type="journal article" date="2015" name="Fungal Genet. Biol.">
        <title>Evolution of novel wood decay mechanisms in Agaricales revealed by the genome sequences of Fistulina hepatica and Cylindrobasidium torrendii.</title>
        <authorList>
            <person name="Floudas D."/>
            <person name="Held B.W."/>
            <person name="Riley R."/>
            <person name="Nagy L.G."/>
            <person name="Koehler G."/>
            <person name="Ransdell A.S."/>
            <person name="Younus H."/>
            <person name="Chow J."/>
            <person name="Chiniquy J."/>
            <person name="Lipzen A."/>
            <person name="Tritt A."/>
            <person name="Sun H."/>
            <person name="Haridas S."/>
            <person name="LaButti K."/>
            <person name="Ohm R.A."/>
            <person name="Kues U."/>
            <person name="Blanchette R.A."/>
            <person name="Grigoriev I.V."/>
            <person name="Minto R.E."/>
            <person name="Hibbett D.S."/>
        </authorList>
    </citation>
    <scope>NUCLEOTIDE SEQUENCE [LARGE SCALE GENOMIC DNA]</scope>
    <source>
        <strain evidence="4 5">ATCC 64428</strain>
    </source>
</reference>
<evidence type="ECO:0000256" key="2">
    <source>
        <dbReference type="SAM" id="MobiDB-lite"/>
    </source>
</evidence>
<protein>
    <recommendedName>
        <fullName evidence="3">Amidohydrolase-related domain-containing protein</fullName>
    </recommendedName>
</protein>
<dbReference type="OrthoDB" id="2135488at2759"/>
<feature type="region of interest" description="Disordered" evidence="2">
    <location>
        <begin position="1"/>
        <end position="36"/>
    </location>
</feature>
<dbReference type="SUPFAM" id="SSF51556">
    <property type="entry name" value="Metallo-dependent hydrolases"/>
    <property type="match status" value="1"/>
</dbReference>
<dbReference type="Proteomes" id="UP000054144">
    <property type="component" value="Unassembled WGS sequence"/>
</dbReference>
<evidence type="ECO:0000256" key="1">
    <source>
        <dbReference type="ARBA" id="ARBA00038310"/>
    </source>
</evidence>
<accession>A0A0D7ARI7</accession>
<organism evidence="4 5">
    <name type="scientific">Fistulina hepatica ATCC 64428</name>
    <dbReference type="NCBI Taxonomy" id="1128425"/>
    <lineage>
        <taxon>Eukaryota</taxon>
        <taxon>Fungi</taxon>
        <taxon>Dikarya</taxon>
        <taxon>Basidiomycota</taxon>
        <taxon>Agaricomycotina</taxon>
        <taxon>Agaricomycetes</taxon>
        <taxon>Agaricomycetidae</taxon>
        <taxon>Agaricales</taxon>
        <taxon>Fistulinaceae</taxon>
        <taxon>Fistulina</taxon>
    </lineage>
</organism>
<evidence type="ECO:0000313" key="4">
    <source>
        <dbReference type="EMBL" id="KIY53951.1"/>
    </source>
</evidence>
<dbReference type="Gene3D" id="3.20.20.140">
    <property type="entry name" value="Metal-dependent hydrolases"/>
    <property type="match status" value="1"/>
</dbReference>
<dbReference type="Pfam" id="PF04909">
    <property type="entry name" value="Amidohydro_2"/>
    <property type="match status" value="1"/>
</dbReference>
<comment type="similarity">
    <text evidence="1">Belongs to the metallo-dependent hydrolases superfamily.</text>
</comment>
<dbReference type="InterPro" id="IPR052350">
    <property type="entry name" value="Metallo-dep_Lactonases"/>
</dbReference>
<dbReference type="PANTHER" id="PTHR43569:SF2">
    <property type="entry name" value="AMIDOHYDROLASE-RELATED DOMAIN-CONTAINING PROTEIN"/>
    <property type="match status" value="1"/>
</dbReference>
<feature type="domain" description="Amidohydrolase-related" evidence="3">
    <location>
        <begin position="203"/>
        <end position="315"/>
    </location>
</feature>
<keyword evidence="5" id="KW-1185">Reference proteome</keyword>
<evidence type="ECO:0000259" key="3">
    <source>
        <dbReference type="Pfam" id="PF04909"/>
    </source>
</evidence>
<name>A0A0D7ARI7_9AGAR</name>
<dbReference type="PANTHER" id="PTHR43569">
    <property type="entry name" value="AMIDOHYDROLASE"/>
    <property type="match status" value="1"/>
</dbReference>